<keyword evidence="3" id="KW-1185">Reference proteome</keyword>
<protein>
    <submittedName>
        <fullName evidence="2">Uncharacterized protein</fullName>
    </submittedName>
</protein>
<evidence type="ECO:0000313" key="3">
    <source>
        <dbReference type="Proteomes" id="UP000004457"/>
    </source>
</evidence>
<evidence type="ECO:0000313" key="2">
    <source>
        <dbReference type="EMBL" id="EEG33200.1"/>
    </source>
</evidence>
<gene>
    <name evidence="2" type="ORF">NEIFLAOT_01766</name>
</gene>
<organism evidence="2 3">
    <name type="scientific">Neisseria flavescens NRL30031/H210</name>
    <dbReference type="NCBI Taxonomy" id="546264"/>
    <lineage>
        <taxon>Bacteria</taxon>
        <taxon>Pseudomonadati</taxon>
        <taxon>Pseudomonadota</taxon>
        <taxon>Betaproteobacteria</taxon>
        <taxon>Neisseriales</taxon>
        <taxon>Neisseriaceae</taxon>
        <taxon>Neisseria</taxon>
    </lineage>
</organism>
<name>C0EP76_NEIFL</name>
<comment type="caution">
    <text evidence="2">The sequence shown here is derived from an EMBL/GenBank/DDBJ whole genome shotgun (WGS) entry which is preliminary data.</text>
</comment>
<dbReference type="AlphaFoldDB" id="C0EP76"/>
<sequence>MISFQSKISVNKTNIAETAMFAAIKMVVAVIMVSIWFFWAVLV</sequence>
<keyword evidence="1" id="KW-0812">Transmembrane</keyword>
<keyword evidence="1" id="KW-0472">Membrane</keyword>
<reference evidence="2 3" key="1">
    <citation type="submission" date="2009-01" db="EMBL/GenBank/DDBJ databases">
        <authorList>
            <person name="Fulton L."/>
            <person name="Clifton S."/>
            <person name="Chinwalla A.T."/>
            <person name="Mitreva M."/>
            <person name="Sodergren E."/>
            <person name="Weinstock G."/>
            <person name="Clifton S."/>
            <person name="Dooling D.J."/>
            <person name="Fulton B."/>
            <person name="Minx P."/>
            <person name="Pepin K.H."/>
            <person name="Johnson M."/>
            <person name="Bhonagiri V."/>
            <person name="Nash W.E."/>
            <person name="Mardis E.R."/>
            <person name="Wilson R.K."/>
        </authorList>
    </citation>
    <scope>NUCLEOTIDE SEQUENCE [LARGE SCALE GENOMIC DNA]</scope>
    <source>
        <strain evidence="2 3">NRL30031/H210</strain>
    </source>
</reference>
<proteinExistence type="predicted"/>
<dbReference type="Proteomes" id="UP000004457">
    <property type="component" value="Unassembled WGS sequence"/>
</dbReference>
<keyword evidence="1" id="KW-1133">Transmembrane helix</keyword>
<dbReference type="EMBL" id="ACEN01000080">
    <property type="protein sequence ID" value="EEG33200.1"/>
    <property type="molecule type" value="Genomic_DNA"/>
</dbReference>
<accession>C0EP76</accession>
<evidence type="ECO:0000256" key="1">
    <source>
        <dbReference type="SAM" id="Phobius"/>
    </source>
</evidence>
<feature type="transmembrane region" description="Helical" evidence="1">
    <location>
        <begin position="21"/>
        <end position="42"/>
    </location>
</feature>